<reference evidence="1 2" key="1">
    <citation type="journal article" date="2018" name="Biotechnol. Adv.">
        <title>Improved genomic resources and new bioinformatic workflow for the carcinogenic parasite Clonorchis sinensis: Biotechnological implications.</title>
        <authorList>
            <person name="Wang D."/>
            <person name="Korhonen P.K."/>
            <person name="Gasser R.B."/>
            <person name="Young N.D."/>
        </authorList>
    </citation>
    <scope>NUCLEOTIDE SEQUENCE [LARGE SCALE GENOMIC DNA]</scope>
    <source>
        <strain evidence="1">Cs-k2</strain>
    </source>
</reference>
<dbReference type="InParanoid" id="A0A419PRQ0"/>
<reference evidence="1 2" key="2">
    <citation type="journal article" date="2021" name="Genomics">
        <title>High-quality reference genome for Clonorchis sinensis.</title>
        <authorList>
            <person name="Young N.D."/>
            <person name="Stroehlein A.J."/>
            <person name="Kinkar L."/>
            <person name="Wang T."/>
            <person name="Sohn W.M."/>
            <person name="Chang B.C.H."/>
            <person name="Kaur P."/>
            <person name="Weisz D."/>
            <person name="Dudchenko O."/>
            <person name="Aiden E.L."/>
            <person name="Korhonen P.K."/>
            <person name="Gasser R.B."/>
        </authorList>
    </citation>
    <scope>NUCLEOTIDE SEQUENCE [LARGE SCALE GENOMIC DNA]</scope>
    <source>
        <strain evidence="1">Cs-k2</strain>
    </source>
</reference>
<dbReference type="EMBL" id="NIRI02000077">
    <property type="protein sequence ID" value="KAG5441085.1"/>
    <property type="molecule type" value="Genomic_DNA"/>
</dbReference>
<accession>A0A419PRQ0</accession>
<evidence type="ECO:0000313" key="2">
    <source>
        <dbReference type="Proteomes" id="UP000286415"/>
    </source>
</evidence>
<dbReference type="Proteomes" id="UP000286415">
    <property type="component" value="Unassembled WGS sequence"/>
</dbReference>
<dbReference type="AlphaFoldDB" id="A0A419PRQ0"/>
<evidence type="ECO:0000313" key="1">
    <source>
        <dbReference type="EMBL" id="KAG5441085.1"/>
    </source>
</evidence>
<comment type="caution">
    <text evidence="1">The sequence shown here is derived from an EMBL/GenBank/DDBJ whole genome shotgun (WGS) entry which is preliminary data.</text>
</comment>
<keyword evidence="2" id="KW-1185">Reference proteome</keyword>
<proteinExistence type="predicted"/>
<organism evidence="1 2">
    <name type="scientific">Clonorchis sinensis</name>
    <name type="common">Chinese liver fluke</name>
    <dbReference type="NCBI Taxonomy" id="79923"/>
    <lineage>
        <taxon>Eukaryota</taxon>
        <taxon>Metazoa</taxon>
        <taxon>Spiralia</taxon>
        <taxon>Lophotrochozoa</taxon>
        <taxon>Platyhelminthes</taxon>
        <taxon>Trematoda</taxon>
        <taxon>Digenea</taxon>
        <taxon>Opisthorchiida</taxon>
        <taxon>Opisthorchiata</taxon>
        <taxon>Opisthorchiidae</taxon>
        <taxon>Clonorchis</taxon>
    </lineage>
</organism>
<protein>
    <submittedName>
        <fullName evidence="1">Uncharacterized protein</fullName>
    </submittedName>
</protein>
<sequence length="282" mass="30698">MAQWLKRESTDRKVCSRSPNFPSRFPSRLEQPGSISALMLPSGSVGIMLLSIRNLSRLGQPGSIPALVQPSGGMSVRHRKGATAERCTHHSLGDGNEGDSLNLTAAPICGQGANVVTEGSLVRTQPRFRDCSCLGLGNLTASQPLVMTPDRSTRTEMLPGCPSLDRNSRDTRVGFEPRSFRSMAGGFGVQQPAKQSNITAYTTTVSSHLIKSNLKSFDCPRCQTAYDHKLSHDKFVPISVLPDSISVLMHPSDGMASMDQRDVRAGRLFLFLFKILSVILKR</sequence>
<name>A0A419PRQ0_CLOSI</name>
<gene>
    <name evidence="1" type="ORF">CSKR_108217</name>
</gene>